<comment type="function">
    <text evidence="8">Nucleotidyltransferase involved in the post-translational modification of proteins. It can catalyze the addition of adenosine monophosphate (AMP) or uridine monophosphate (UMP) to a protein, resulting in modifications known as AMPylation and UMPylation.</text>
</comment>
<dbReference type="HAMAP" id="MF_00692">
    <property type="entry name" value="SelO"/>
    <property type="match status" value="1"/>
</dbReference>
<keyword evidence="3 8" id="KW-0548">Nucleotidyltransferase</keyword>
<evidence type="ECO:0000256" key="6">
    <source>
        <dbReference type="ARBA" id="ARBA00022840"/>
    </source>
</evidence>
<comment type="catalytic activity">
    <reaction evidence="8">
        <text>L-seryl-[protein] + UTP = O-(5'-uridylyl)-L-seryl-[protein] + diphosphate</text>
        <dbReference type="Rhea" id="RHEA:64604"/>
        <dbReference type="Rhea" id="RHEA-COMP:9863"/>
        <dbReference type="Rhea" id="RHEA-COMP:16635"/>
        <dbReference type="ChEBI" id="CHEBI:29999"/>
        <dbReference type="ChEBI" id="CHEBI:33019"/>
        <dbReference type="ChEBI" id="CHEBI:46398"/>
        <dbReference type="ChEBI" id="CHEBI:156051"/>
    </reaction>
</comment>
<dbReference type="RefSeq" id="WP_353982364.1">
    <property type="nucleotide sequence ID" value="NZ_JBEWLY010000001.1"/>
</dbReference>
<feature type="binding site" evidence="8">
    <location>
        <position position="90"/>
    </location>
    <ligand>
        <name>ATP</name>
        <dbReference type="ChEBI" id="CHEBI:30616"/>
    </ligand>
</feature>
<feature type="binding site" evidence="8">
    <location>
        <position position="91"/>
    </location>
    <ligand>
        <name>ATP</name>
        <dbReference type="ChEBI" id="CHEBI:30616"/>
    </ligand>
</feature>
<comment type="cofactor">
    <cofactor evidence="8">
        <name>Mg(2+)</name>
        <dbReference type="ChEBI" id="CHEBI:18420"/>
    </cofactor>
    <cofactor evidence="8">
        <name>Mn(2+)</name>
        <dbReference type="ChEBI" id="CHEBI:29035"/>
    </cofactor>
</comment>
<keyword evidence="2 8" id="KW-0808">Transferase</keyword>
<evidence type="ECO:0000256" key="2">
    <source>
        <dbReference type="ARBA" id="ARBA00022679"/>
    </source>
</evidence>
<feature type="binding site" evidence="8">
    <location>
        <position position="124"/>
    </location>
    <ligand>
        <name>ATP</name>
        <dbReference type="ChEBI" id="CHEBI:30616"/>
    </ligand>
</feature>
<dbReference type="NCBIfam" id="NF000658">
    <property type="entry name" value="PRK00029.1"/>
    <property type="match status" value="1"/>
</dbReference>
<keyword evidence="4 8" id="KW-0479">Metal-binding</keyword>
<comment type="similarity">
    <text evidence="1 8">Belongs to the SELO family.</text>
</comment>
<feature type="binding site" evidence="8">
    <location>
        <position position="260"/>
    </location>
    <ligand>
        <name>ATP</name>
        <dbReference type="ChEBI" id="CHEBI:30616"/>
    </ligand>
</feature>
<feature type="binding site" evidence="8">
    <location>
        <position position="88"/>
    </location>
    <ligand>
        <name>ATP</name>
        <dbReference type="ChEBI" id="CHEBI:30616"/>
    </ligand>
</feature>
<dbReference type="Proteomes" id="UP001548713">
    <property type="component" value="Unassembled WGS sequence"/>
</dbReference>
<keyword evidence="10" id="KW-1185">Reference proteome</keyword>
<comment type="catalytic activity">
    <reaction evidence="8">
        <text>L-tyrosyl-[protein] + ATP = O-(5'-adenylyl)-L-tyrosyl-[protein] + diphosphate</text>
        <dbReference type="Rhea" id="RHEA:54288"/>
        <dbReference type="Rhea" id="RHEA-COMP:10136"/>
        <dbReference type="Rhea" id="RHEA-COMP:13846"/>
        <dbReference type="ChEBI" id="CHEBI:30616"/>
        <dbReference type="ChEBI" id="CHEBI:33019"/>
        <dbReference type="ChEBI" id="CHEBI:46858"/>
        <dbReference type="ChEBI" id="CHEBI:83624"/>
        <dbReference type="EC" id="2.7.7.108"/>
    </reaction>
</comment>
<keyword evidence="8" id="KW-0464">Manganese</keyword>
<evidence type="ECO:0000256" key="5">
    <source>
        <dbReference type="ARBA" id="ARBA00022741"/>
    </source>
</evidence>
<keyword evidence="7 8" id="KW-0460">Magnesium</keyword>
<feature type="active site" description="Proton acceptor" evidence="8">
    <location>
        <position position="250"/>
    </location>
</feature>
<dbReference type="PANTHER" id="PTHR32057">
    <property type="entry name" value="PROTEIN ADENYLYLTRANSFERASE SELO, MITOCHONDRIAL"/>
    <property type="match status" value="1"/>
</dbReference>
<dbReference type="Pfam" id="PF02696">
    <property type="entry name" value="SelO"/>
    <property type="match status" value="1"/>
</dbReference>
<proteinExistence type="inferred from homology"/>
<feature type="binding site" evidence="8">
    <location>
        <position position="123"/>
    </location>
    <ligand>
        <name>ATP</name>
        <dbReference type="ChEBI" id="CHEBI:30616"/>
    </ligand>
</feature>
<comment type="catalytic activity">
    <reaction evidence="8">
        <text>L-histidyl-[protein] + UTP = N(tele)-(5'-uridylyl)-L-histidyl-[protein] + diphosphate</text>
        <dbReference type="Rhea" id="RHEA:83891"/>
        <dbReference type="Rhea" id="RHEA-COMP:9745"/>
        <dbReference type="Rhea" id="RHEA-COMP:20239"/>
        <dbReference type="ChEBI" id="CHEBI:29979"/>
        <dbReference type="ChEBI" id="CHEBI:33019"/>
        <dbReference type="ChEBI" id="CHEBI:46398"/>
        <dbReference type="ChEBI" id="CHEBI:233474"/>
    </reaction>
</comment>
<evidence type="ECO:0000256" key="1">
    <source>
        <dbReference type="ARBA" id="ARBA00009747"/>
    </source>
</evidence>
<dbReference type="EMBL" id="JBEWLY010000001">
    <property type="protein sequence ID" value="MET1753957.1"/>
    <property type="molecule type" value="Genomic_DNA"/>
</dbReference>
<dbReference type="EC" id="2.7.7.108" evidence="8"/>
<dbReference type="InterPro" id="IPR003846">
    <property type="entry name" value="SelO"/>
</dbReference>
<gene>
    <name evidence="8" type="primary">ydiU</name>
    <name evidence="8" type="synonym">selO</name>
    <name evidence="9" type="ORF">ABVV53_00540</name>
</gene>
<feature type="binding site" evidence="8">
    <location>
        <position position="111"/>
    </location>
    <ligand>
        <name>ATP</name>
        <dbReference type="ChEBI" id="CHEBI:30616"/>
    </ligand>
</feature>
<sequence>MPPRLDFDNSYLRLPERFSARVAPAPFPEPRLVRLNTELASSLKFDVDWLTSDEGLAFLSGQSILDGSEPAATAYAGHQFGNFVPQLGDGRAILLGELLDCEGRRFDIQLKGGGRTPFSRMGDGRAALGPVLREYIVSEFMAAAGVPTTRALAALTTGEPVVREQVLPGAVLVRVASSHIRVGTFQYFAARQDVESLQALADHVLWRHYPEATTAENVYRSLLDSIVAAQADLIARWLLIGFIHGVMNTDNMSVAGETIDYGPCAFMDTYDPATVFSSIDQFGRYAYGAQPQIGLWNLTRLAETLLPLLSDNEGQAIAIAQEALDAFEPRFLEAYHAGMARKLGLIEQRHEDASLANDFLAAMMENQVDFTLFFRNLSSAIQPGIGDEQVRSLFVDPTAADTLLERWRARLAEEPQDAITRKAAMDASNPAYIPRNHRIEEVIRAAVDKADFAPFHELMTLLSRPFELQPQYARYATPPLEHERVRATFCGT</sequence>
<name>A0ABV2CWH4_9SPHN</name>
<dbReference type="PANTHER" id="PTHR32057:SF14">
    <property type="entry name" value="PROTEIN ADENYLYLTRANSFERASE SELO, MITOCHONDRIAL"/>
    <property type="match status" value="1"/>
</dbReference>
<keyword evidence="6 8" id="KW-0067">ATP-binding</keyword>
<feature type="binding site" evidence="8">
    <location>
        <position position="181"/>
    </location>
    <ligand>
        <name>ATP</name>
        <dbReference type="ChEBI" id="CHEBI:30616"/>
    </ligand>
</feature>
<comment type="catalytic activity">
    <reaction evidence="8">
        <text>L-tyrosyl-[protein] + UTP = O-(5'-uridylyl)-L-tyrosyl-[protein] + diphosphate</text>
        <dbReference type="Rhea" id="RHEA:83887"/>
        <dbReference type="Rhea" id="RHEA-COMP:10136"/>
        <dbReference type="Rhea" id="RHEA-COMP:20238"/>
        <dbReference type="ChEBI" id="CHEBI:33019"/>
        <dbReference type="ChEBI" id="CHEBI:46398"/>
        <dbReference type="ChEBI" id="CHEBI:46858"/>
        <dbReference type="ChEBI" id="CHEBI:90602"/>
    </reaction>
</comment>
<evidence type="ECO:0000256" key="4">
    <source>
        <dbReference type="ARBA" id="ARBA00022723"/>
    </source>
</evidence>
<dbReference type="GO" id="GO:0016779">
    <property type="term" value="F:nucleotidyltransferase activity"/>
    <property type="evidence" value="ECO:0007669"/>
    <property type="project" value="UniProtKB-KW"/>
</dbReference>
<evidence type="ECO:0000313" key="10">
    <source>
        <dbReference type="Proteomes" id="UP001548713"/>
    </source>
</evidence>
<organism evidence="9 10">
    <name type="scientific">Novosphingobium kalidii</name>
    <dbReference type="NCBI Taxonomy" id="3230299"/>
    <lineage>
        <taxon>Bacteria</taxon>
        <taxon>Pseudomonadati</taxon>
        <taxon>Pseudomonadota</taxon>
        <taxon>Alphaproteobacteria</taxon>
        <taxon>Sphingomonadales</taxon>
        <taxon>Sphingomonadaceae</taxon>
        <taxon>Novosphingobium</taxon>
    </lineage>
</organism>
<evidence type="ECO:0000256" key="3">
    <source>
        <dbReference type="ARBA" id="ARBA00022695"/>
    </source>
</evidence>
<comment type="catalytic activity">
    <reaction evidence="8">
        <text>L-threonyl-[protein] + ATP = 3-O-(5'-adenylyl)-L-threonyl-[protein] + diphosphate</text>
        <dbReference type="Rhea" id="RHEA:54292"/>
        <dbReference type="Rhea" id="RHEA-COMP:11060"/>
        <dbReference type="Rhea" id="RHEA-COMP:13847"/>
        <dbReference type="ChEBI" id="CHEBI:30013"/>
        <dbReference type="ChEBI" id="CHEBI:30616"/>
        <dbReference type="ChEBI" id="CHEBI:33019"/>
        <dbReference type="ChEBI" id="CHEBI:138113"/>
        <dbReference type="EC" id="2.7.7.108"/>
    </reaction>
</comment>
<evidence type="ECO:0000256" key="8">
    <source>
        <dbReference type="HAMAP-Rule" id="MF_00692"/>
    </source>
</evidence>
<protein>
    <recommendedName>
        <fullName evidence="8">Protein nucleotidyltransferase YdiU</fullName>
        <ecNumber evidence="8">2.7.7.-</ecNumber>
    </recommendedName>
    <alternativeName>
        <fullName evidence="8">Protein adenylyltransferase YdiU</fullName>
        <ecNumber evidence="8">2.7.7.108</ecNumber>
    </alternativeName>
    <alternativeName>
        <fullName evidence="8">Protein uridylyltransferase YdiU</fullName>
        <ecNumber evidence="8">2.7.7.-</ecNumber>
    </alternativeName>
</protein>
<reference evidence="9 10" key="1">
    <citation type="submission" date="2024-07" db="EMBL/GenBank/DDBJ databases">
        <title>Novosphingobium kalidii RD2P27.</title>
        <authorList>
            <person name="Sun J.-Q."/>
        </authorList>
    </citation>
    <scope>NUCLEOTIDE SEQUENCE [LARGE SCALE GENOMIC DNA]</scope>
    <source>
        <strain evidence="9 10">RD2P27</strain>
    </source>
</reference>
<keyword evidence="5 8" id="KW-0547">Nucleotide-binding</keyword>
<accession>A0ABV2CWH4</accession>
<feature type="binding site" evidence="8">
    <location>
        <position position="260"/>
    </location>
    <ligand>
        <name>Mg(2+)</name>
        <dbReference type="ChEBI" id="CHEBI:18420"/>
    </ligand>
</feature>
<feature type="binding site" evidence="8">
    <location>
        <position position="174"/>
    </location>
    <ligand>
        <name>ATP</name>
        <dbReference type="ChEBI" id="CHEBI:30616"/>
    </ligand>
</feature>
<dbReference type="EC" id="2.7.7.-" evidence="8"/>
<comment type="caution">
    <text evidence="9">The sequence shown here is derived from an EMBL/GenBank/DDBJ whole genome shotgun (WGS) entry which is preliminary data.</text>
</comment>
<feature type="binding site" evidence="8">
    <location>
        <position position="251"/>
    </location>
    <ligand>
        <name>Mg(2+)</name>
        <dbReference type="ChEBI" id="CHEBI:18420"/>
    </ligand>
</feature>
<comment type="catalytic activity">
    <reaction evidence="8">
        <text>L-seryl-[protein] + ATP = 3-O-(5'-adenylyl)-L-seryl-[protein] + diphosphate</text>
        <dbReference type="Rhea" id="RHEA:58120"/>
        <dbReference type="Rhea" id="RHEA-COMP:9863"/>
        <dbReference type="Rhea" id="RHEA-COMP:15073"/>
        <dbReference type="ChEBI" id="CHEBI:29999"/>
        <dbReference type="ChEBI" id="CHEBI:30616"/>
        <dbReference type="ChEBI" id="CHEBI:33019"/>
        <dbReference type="ChEBI" id="CHEBI:142516"/>
        <dbReference type="EC" id="2.7.7.108"/>
    </reaction>
</comment>
<evidence type="ECO:0000313" key="9">
    <source>
        <dbReference type="EMBL" id="MET1753957.1"/>
    </source>
</evidence>
<evidence type="ECO:0000256" key="7">
    <source>
        <dbReference type="ARBA" id="ARBA00022842"/>
    </source>
</evidence>